<accession>A0A383BXH9</accession>
<gene>
    <name evidence="1" type="ORF">METZ01_LOCUS477373</name>
</gene>
<protein>
    <submittedName>
        <fullName evidence="1">Uncharacterized protein</fullName>
    </submittedName>
</protein>
<name>A0A383BXH9_9ZZZZ</name>
<dbReference type="EMBL" id="UINC01204001">
    <property type="protein sequence ID" value="SVE24519.1"/>
    <property type="molecule type" value="Genomic_DNA"/>
</dbReference>
<evidence type="ECO:0000313" key="1">
    <source>
        <dbReference type="EMBL" id="SVE24519.1"/>
    </source>
</evidence>
<reference evidence="1" key="1">
    <citation type="submission" date="2018-05" db="EMBL/GenBank/DDBJ databases">
        <authorList>
            <person name="Lanie J.A."/>
            <person name="Ng W.-L."/>
            <person name="Kazmierczak K.M."/>
            <person name="Andrzejewski T.M."/>
            <person name="Davidsen T.M."/>
            <person name="Wayne K.J."/>
            <person name="Tettelin H."/>
            <person name="Glass J.I."/>
            <person name="Rusch D."/>
            <person name="Podicherti R."/>
            <person name="Tsui H.-C.T."/>
            <person name="Winkler M.E."/>
        </authorList>
    </citation>
    <scope>NUCLEOTIDE SEQUENCE</scope>
</reference>
<dbReference type="AlphaFoldDB" id="A0A383BXH9"/>
<feature type="non-terminal residue" evidence="1">
    <location>
        <position position="33"/>
    </location>
</feature>
<proteinExistence type="predicted"/>
<organism evidence="1">
    <name type="scientific">marine metagenome</name>
    <dbReference type="NCBI Taxonomy" id="408172"/>
    <lineage>
        <taxon>unclassified sequences</taxon>
        <taxon>metagenomes</taxon>
        <taxon>ecological metagenomes</taxon>
    </lineage>
</organism>
<sequence length="33" mass="3522">MGACKNLITKLEGHEAGDSFIDMATGTPWKELG</sequence>